<proteinExistence type="predicted"/>
<evidence type="ECO:0000313" key="23">
    <source>
        <dbReference type="Proteomes" id="UP000001075"/>
    </source>
</evidence>
<feature type="compositionally biased region" description="Basic and acidic residues" evidence="18">
    <location>
        <begin position="478"/>
        <end position="543"/>
    </location>
</feature>
<keyword evidence="10 17" id="KW-0694">RNA-binding</keyword>
<feature type="region of interest" description="Disordered" evidence="18">
    <location>
        <begin position="771"/>
        <end position="793"/>
    </location>
</feature>
<dbReference type="PROSITE" id="PS50102">
    <property type="entry name" value="RRM"/>
    <property type="match status" value="1"/>
</dbReference>
<evidence type="ECO:0000256" key="7">
    <source>
        <dbReference type="ARBA" id="ARBA00022771"/>
    </source>
</evidence>
<feature type="domain" description="RING-type" evidence="19">
    <location>
        <begin position="1156"/>
        <end position="1183"/>
    </location>
</feature>
<dbReference type="GO" id="GO:0006357">
    <property type="term" value="P:regulation of transcription by RNA polymerase II"/>
    <property type="evidence" value="ECO:0007669"/>
    <property type="project" value="TreeGrafter"/>
</dbReference>
<dbReference type="eggNOG" id="KOG4661">
    <property type="taxonomic scope" value="Eukaryota"/>
</dbReference>
<name>G3HCI7_CRIGR</name>
<dbReference type="InterPro" id="IPR035979">
    <property type="entry name" value="RBD_domain_sf"/>
</dbReference>
<organism evidence="22 23">
    <name type="scientific">Cricetulus griseus</name>
    <name type="common">Chinese hamster</name>
    <name type="synonym">Cricetulus barabensis griseus</name>
    <dbReference type="NCBI Taxonomy" id="10029"/>
    <lineage>
        <taxon>Eukaryota</taxon>
        <taxon>Metazoa</taxon>
        <taxon>Chordata</taxon>
        <taxon>Craniata</taxon>
        <taxon>Vertebrata</taxon>
        <taxon>Euteleostomi</taxon>
        <taxon>Mammalia</taxon>
        <taxon>Eutheria</taxon>
        <taxon>Euarchontoglires</taxon>
        <taxon>Glires</taxon>
        <taxon>Rodentia</taxon>
        <taxon>Myomorpha</taxon>
        <taxon>Muroidea</taxon>
        <taxon>Cricetidae</taxon>
        <taxon>Cricetinae</taxon>
        <taxon>Cricetulus</taxon>
    </lineage>
</organism>
<dbReference type="Proteomes" id="UP000001075">
    <property type="component" value="Unassembled WGS sequence"/>
</dbReference>
<dbReference type="EMBL" id="JH000282">
    <property type="protein sequence ID" value="EGV93725.1"/>
    <property type="molecule type" value="Genomic_DNA"/>
</dbReference>
<evidence type="ECO:0000256" key="4">
    <source>
        <dbReference type="ARBA" id="ARBA00022499"/>
    </source>
</evidence>
<feature type="compositionally biased region" description="Polar residues" evidence="18">
    <location>
        <begin position="353"/>
        <end position="368"/>
    </location>
</feature>
<dbReference type="GO" id="GO:0043565">
    <property type="term" value="F:sequence-specific DNA binding"/>
    <property type="evidence" value="ECO:0007669"/>
    <property type="project" value="TreeGrafter"/>
</dbReference>
<evidence type="ECO:0000313" key="22">
    <source>
        <dbReference type="EMBL" id="EGV93725.1"/>
    </source>
</evidence>
<keyword evidence="5" id="KW-0597">Phosphoprotein</keyword>
<evidence type="ECO:0000256" key="2">
    <source>
        <dbReference type="ARBA" id="ARBA00022481"/>
    </source>
</evidence>
<dbReference type="InterPro" id="IPR003034">
    <property type="entry name" value="SAP_dom"/>
</dbReference>
<dbReference type="InterPro" id="IPR013083">
    <property type="entry name" value="Znf_RING/FYVE/PHD"/>
</dbReference>
<protein>
    <submittedName>
        <fullName evidence="22">Scaffold attachment factor B2</fullName>
    </submittedName>
</protein>
<dbReference type="InParanoid" id="G3HCI7"/>
<dbReference type="CDD" id="cd12679">
    <property type="entry name" value="RRM_SAFB1_SAFB2"/>
    <property type="match status" value="1"/>
</dbReference>
<keyword evidence="7 16" id="KW-0863">Zinc-finger</keyword>
<feature type="compositionally biased region" description="Basic and acidic residues" evidence="18">
    <location>
        <begin position="562"/>
        <end position="574"/>
    </location>
</feature>
<dbReference type="PANTHER" id="PTHR15683">
    <property type="entry name" value="SCAFFOLD ATTACHMENT FACTOR B-RELATED"/>
    <property type="match status" value="1"/>
</dbReference>
<feature type="domain" description="RRM" evidence="20">
    <location>
        <begin position="404"/>
        <end position="482"/>
    </location>
</feature>
<dbReference type="PaxDb" id="10029-XP_007616114.1"/>
<feature type="region of interest" description="Disordered" evidence="18">
    <location>
        <begin position="478"/>
        <end position="654"/>
    </location>
</feature>
<dbReference type="Pfam" id="PF17123">
    <property type="entry name" value="zf-RING_11"/>
    <property type="match status" value="1"/>
</dbReference>
<evidence type="ECO:0000256" key="15">
    <source>
        <dbReference type="ARBA" id="ARBA00023242"/>
    </source>
</evidence>
<sequence length="1198" mass="134626">MAEPVTGSGDPGSGPVASETGMRRLSDLRVIDLRAELKKRNLDTGGNKSVLMERLKKAVKEEGQEPEISISWGAASKRAIKRCAKGLKMEEEGSEDNSLEEDCRDGQEDGVVTLQSSQDRDSMDTGVPDGTEAEDLSEPCLGEGNTNDSILHAFSDSKEYVAAQLGQLPAQLLEHAVNENVFKTLETSVSDFKVTLADEGAPLEPENEKILDILGETCKSEPVKEEGSELEQPFAQVTSSVGPDRKLAEEEDLFESCGHPEEEEEEEQEEEQEEGDLALVHNSESESPSTRCQWSEAEAPLAVVKRDLVKVMNEGAKRRWRYKEARLHRVPAKLAGGGPGMDREPVGLEEPVEQSSTAAQLEEATSQELVRAPTASLSPEPQDSKDDVKKFAFDACHASCTSGRNLWVSGLSSSTRAADLKSLFSKHGKVVGAKVVTNARSPGARCYGFVTMSTSDEATKCISHLHRTELHGRMISVEKAKNEPSGKKSADRRACDLKEKVPGPDRPHPVEIKMEKTVIKKEEKLERKEEKRLEDIKKEKDQDELTPGTASRSRVAKSGSRGTERTVVMDKSKGEPVISVKAASRSKDRSSKSQDRKSEGREKRDILSFDKIKEQRERERQRQREREIRETERRREREQREREQRLDAFQERREKARVQRERLQLECQRQRLERERLERERLERERMRVERERRKEQQRIMREREELRRQQEQLRAEQERRALRRPYDLDARREDSYWPEGKRAAIEDRYRDFPRLDHRFHNFDHREHGHYQEHVISRRDGSRPGVEERDEQHYLDDHHSHAGSLEYHGWDSRDSWRGYSSDKKVNEGQGLPPPPRVSREWEEHNSRLEEQQVPAWHGAVNTNTTGHEHMRWRGAERGLAGPGHVHVAAGRGGMAGSHFRLRPRLWPQQVPLPPGHGLPGGSGDARGAPVLSLEGLGGVRQLEVGAAMERSAWARVVPVALVALWLVLSPSSADVQVNLSSMDFSELPALLGVPLDPQSAPGCLLVARPADMCLAIEGPGSDNSSLDQFVLVRPLGCSWERIGRRLQRAGATTASAGSEGPGQLRVYDDLEVTVRCDRPARLLLPHGGQCPDPECHPVVAASWALARALALAASTLFVLKQLWPWVRGWGSRGTAVKTQTCQKAQVRTFTRLSDLCAICLDDYEEGELLKILPCAHAYHCRCIDPCTLKPQRPLHPLP</sequence>
<dbReference type="SMART" id="SM00513">
    <property type="entry name" value="SAP"/>
    <property type="match status" value="1"/>
</dbReference>
<dbReference type="GO" id="GO:0005634">
    <property type="term" value="C:nucleus"/>
    <property type="evidence" value="ECO:0007669"/>
    <property type="project" value="UniProtKB-SubCell"/>
</dbReference>
<keyword evidence="3" id="KW-0678">Repressor</keyword>
<evidence type="ECO:0000256" key="11">
    <source>
        <dbReference type="ARBA" id="ARBA00022990"/>
    </source>
</evidence>
<gene>
    <name evidence="22" type="ORF">I79_008199</name>
</gene>
<dbReference type="InterPro" id="IPR001841">
    <property type="entry name" value="Znf_RING"/>
</dbReference>
<dbReference type="STRING" id="10029.G3HCI7"/>
<keyword evidence="11" id="KW-0007">Acetylation</keyword>
<evidence type="ECO:0000256" key="5">
    <source>
        <dbReference type="ARBA" id="ARBA00022553"/>
    </source>
</evidence>
<feature type="compositionally biased region" description="Acidic residues" evidence="18">
    <location>
        <begin position="261"/>
        <end position="276"/>
    </location>
</feature>
<evidence type="ECO:0000256" key="6">
    <source>
        <dbReference type="ARBA" id="ARBA00022723"/>
    </source>
</evidence>
<dbReference type="AlphaFoldDB" id="G3HCI7"/>
<dbReference type="GO" id="GO:0060765">
    <property type="term" value="P:regulation of androgen receptor signaling pathway"/>
    <property type="evidence" value="ECO:0007669"/>
    <property type="project" value="TreeGrafter"/>
</dbReference>
<evidence type="ECO:0000256" key="18">
    <source>
        <dbReference type="SAM" id="MobiDB-lite"/>
    </source>
</evidence>
<dbReference type="FunCoup" id="G3HCI7">
    <property type="interactions" value="3006"/>
</dbReference>
<evidence type="ECO:0000256" key="14">
    <source>
        <dbReference type="ARBA" id="ARBA00023163"/>
    </source>
</evidence>
<feature type="region of interest" description="Disordered" evidence="18">
    <location>
        <begin position="821"/>
        <end position="850"/>
    </location>
</feature>
<feature type="region of interest" description="Disordered" evidence="18">
    <location>
        <begin position="332"/>
        <end position="385"/>
    </location>
</feature>
<dbReference type="Pfam" id="PF02037">
    <property type="entry name" value="SAP"/>
    <property type="match status" value="1"/>
</dbReference>
<evidence type="ECO:0000256" key="16">
    <source>
        <dbReference type="PROSITE-ProRule" id="PRU00175"/>
    </source>
</evidence>
<dbReference type="SUPFAM" id="SSF68906">
    <property type="entry name" value="SAP domain"/>
    <property type="match status" value="1"/>
</dbReference>
<dbReference type="PANTHER" id="PTHR15683:SF4">
    <property type="entry name" value="SCAFFOLD ATTACHMENT FACTOR B2"/>
    <property type="match status" value="1"/>
</dbReference>
<dbReference type="SUPFAM" id="SSF57850">
    <property type="entry name" value="RING/U-box"/>
    <property type="match status" value="1"/>
</dbReference>
<evidence type="ECO:0000256" key="17">
    <source>
        <dbReference type="PROSITE-ProRule" id="PRU00176"/>
    </source>
</evidence>
<dbReference type="Gene3D" id="3.30.70.330">
    <property type="match status" value="1"/>
</dbReference>
<feature type="compositionally biased region" description="Basic and acidic residues" evidence="18">
    <location>
        <begin position="837"/>
        <end position="850"/>
    </location>
</feature>
<evidence type="ECO:0000256" key="3">
    <source>
        <dbReference type="ARBA" id="ARBA00022491"/>
    </source>
</evidence>
<feature type="region of interest" description="Disordered" evidence="18">
    <location>
        <begin position="1"/>
        <end position="24"/>
    </location>
</feature>
<dbReference type="Gene3D" id="3.30.40.10">
    <property type="entry name" value="Zinc/RING finger domain, C3HC4 (zinc finger)"/>
    <property type="match status" value="1"/>
</dbReference>
<dbReference type="InterPro" id="IPR036361">
    <property type="entry name" value="SAP_dom_sf"/>
</dbReference>
<evidence type="ECO:0000256" key="1">
    <source>
        <dbReference type="ARBA" id="ARBA00004123"/>
    </source>
</evidence>
<feature type="compositionally biased region" description="Basic and acidic residues" evidence="18">
    <location>
        <begin position="585"/>
        <end position="654"/>
    </location>
</feature>
<evidence type="ECO:0000259" key="19">
    <source>
        <dbReference type="PROSITE" id="PS50089"/>
    </source>
</evidence>
<dbReference type="PROSITE" id="PS50800">
    <property type="entry name" value="SAP"/>
    <property type="match status" value="1"/>
</dbReference>
<feature type="region of interest" description="Disordered" evidence="18">
    <location>
        <begin position="88"/>
        <end position="148"/>
    </location>
</feature>
<evidence type="ECO:0000256" key="13">
    <source>
        <dbReference type="ARBA" id="ARBA00023125"/>
    </source>
</evidence>
<dbReference type="InterPro" id="IPR000504">
    <property type="entry name" value="RRM_dom"/>
</dbReference>
<keyword evidence="12" id="KW-0805">Transcription regulation</keyword>
<dbReference type="GO" id="GO:0050684">
    <property type="term" value="P:regulation of mRNA processing"/>
    <property type="evidence" value="ECO:0007669"/>
    <property type="project" value="TreeGrafter"/>
</dbReference>
<keyword evidence="15" id="KW-0539">Nucleus</keyword>
<dbReference type="SUPFAM" id="SSF54928">
    <property type="entry name" value="RNA-binding domain, RBD"/>
    <property type="match status" value="1"/>
</dbReference>
<feature type="region of interest" description="Disordered" evidence="18">
    <location>
        <begin position="220"/>
        <end position="294"/>
    </location>
</feature>
<reference evidence="23" key="1">
    <citation type="journal article" date="2011" name="Nat. Biotechnol.">
        <title>The genomic sequence of the Chinese hamster ovary (CHO)-K1 cell line.</title>
        <authorList>
            <person name="Xu X."/>
            <person name="Nagarajan H."/>
            <person name="Lewis N.E."/>
            <person name="Pan S."/>
            <person name="Cai Z."/>
            <person name="Liu X."/>
            <person name="Chen W."/>
            <person name="Xie M."/>
            <person name="Wang W."/>
            <person name="Hammond S."/>
            <person name="Andersen M.R."/>
            <person name="Neff N."/>
            <person name="Passarelli B."/>
            <person name="Koh W."/>
            <person name="Fan H.C."/>
            <person name="Wang J."/>
            <person name="Gui Y."/>
            <person name="Lee K.H."/>
            <person name="Betenbaugh M.J."/>
            <person name="Quake S.R."/>
            <person name="Famili I."/>
            <person name="Palsson B.O."/>
            <person name="Wang J."/>
        </authorList>
    </citation>
    <scope>NUCLEOTIDE SEQUENCE [LARGE SCALE GENOMIC DNA]</scope>
    <source>
        <strain evidence="23">CHO K1 cell line</strain>
    </source>
</reference>
<dbReference type="InterPro" id="IPR012677">
    <property type="entry name" value="Nucleotide-bd_a/b_plait_sf"/>
</dbReference>
<keyword evidence="6" id="KW-0479">Metal-binding</keyword>
<keyword evidence="8" id="KW-0862">Zinc</keyword>
<dbReference type="FunFam" id="1.10.720.30:FF:000005">
    <property type="entry name" value="scaffold attachment factor B2 isoform X1"/>
    <property type="match status" value="1"/>
</dbReference>
<dbReference type="PROSITE" id="PS50089">
    <property type="entry name" value="ZF_RING_2"/>
    <property type="match status" value="1"/>
</dbReference>
<keyword evidence="14" id="KW-0804">Transcription</keyword>
<dbReference type="SMART" id="SM00360">
    <property type="entry name" value="RRM"/>
    <property type="match status" value="1"/>
</dbReference>
<keyword evidence="9" id="KW-0832">Ubl conjugation</keyword>
<dbReference type="GO" id="GO:0003723">
    <property type="term" value="F:RNA binding"/>
    <property type="evidence" value="ECO:0007669"/>
    <property type="project" value="UniProtKB-UniRule"/>
</dbReference>
<dbReference type="Gene3D" id="1.10.720.30">
    <property type="entry name" value="SAP domain"/>
    <property type="match status" value="1"/>
</dbReference>
<evidence type="ECO:0000256" key="10">
    <source>
        <dbReference type="ARBA" id="ARBA00022884"/>
    </source>
</evidence>
<evidence type="ECO:0000256" key="9">
    <source>
        <dbReference type="ARBA" id="ARBA00022843"/>
    </source>
</evidence>
<dbReference type="InterPro" id="IPR051738">
    <property type="entry name" value="SAF_Modulators"/>
</dbReference>
<evidence type="ECO:0000256" key="8">
    <source>
        <dbReference type="ARBA" id="ARBA00022833"/>
    </source>
</evidence>
<evidence type="ECO:0000256" key="12">
    <source>
        <dbReference type="ARBA" id="ARBA00023015"/>
    </source>
</evidence>
<feature type="compositionally biased region" description="Acidic residues" evidence="18">
    <location>
        <begin position="92"/>
        <end position="103"/>
    </location>
</feature>
<dbReference type="Pfam" id="PF00076">
    <property type="entry name" value="RRM_1"/>
    <property type="match status" value="1"/>
</dbReference>
<evidence type="ECO:0000259" key="21">
    <source>
        <dbReference type="PROSITE" id="PS50800"/>
    </source>
</evidence>
<keyword evidence="2" id="KW-0488">Methylation</keyword>
<evidence type="ECO:0000259" key="20">
    <source>
        <dbReference type="PROSITE" id="PS50102"/>
    </source>
</evidence>
<comment type="subcellular location">
    <subcellularLocation>
        <location evidence="1">Nucleus</location>
    </subcellularLocation>
</comment>
<dbReference type="InterPro" id="IPR034781">
    <property type="entry name" value="SAFB1_2_RBD"/>
</dbReference>
<accession>G3HCI7</accession>
<dbReference type="GO" id="GO:0008270">
    <property type="term" value="F:zinc ion binding"/>
    <property type="evidence" value="ECO:0007669"/>
    <property type="project" value="UniProtKB-KW"/>
</dbReference>
<keyword evidence="13" id="KW-0238">DNA-binding</keyword>
<keyword evidence="4" id="KW-1017">Isopeptide bond</keyword>
<feature type="domain" description="SAP" evidence="21">
    <location>
        <begin position="25"/>
        <end position="59"/>
    </location>
</feature>